<dbReference type="Proteomes" id="UP001162992">
    <property type="component" value="Chromosome 14"/>
</dbReference>
<reference evidence="2" key="1">
    <citation type="journal article" date="2024" name="Proc. Natl. Acad. Sci. U.S.A.">
        <title>Extraordinary preservation of gene collinearity over three hundred million years revealed in homosporous lycophytes.</title>
        <authorList>
            <person name="Li C."/>
            <person name="Wickell D."/>
            <person name="Kuo L.Y."/>
            <person name="Chen X."/>
            <person name="Nie B."/>
            <person name="Liao X."/>
            <person name="Peng D."/>
            <person name="Ji J."/>
            <person name="Jenkins J."/>
            <person name="Williams M."/>
            <person name="Shu S."/>
            <person name="Plott C."/>
            <person name="Barry K."/>
            <person name="Rajasekar S."/>
            <person name="Grimwood J."/>
            <person name="Han X."/>
            <person name="Sun S."/>
            <person name="Hou Z."/>
            <person name="He W."/>
            <person name="Dai G."/>
            <person name="Sun C."/>
            <person name="Schmutz J."/>
            <person name="Leebens-Mack J.H."/>
            <person name="Li F.W."/>
            <person name="Wang L."/>
        </authorList>
    </citation>
    <scope>NUCLEOTIDE SEQUENCE [LARGE SCALE GENOMIC DNA]</scope>
    <source>
        <strain evidence="2">cv. PW_Plant_1</strain>
    </source>
</reference>
<accession>A0ACC2BMQ0</accession>
<dbReference type="EMBL" id="CM055105">
    <property type="protein sequence ID" value="KAJ7531043.1"/>
    <property type="molecule type" value="Genomic_DNA"/>
</dbReference>
<name>A0ACC2BMQ0_DIPCM</name>
<evidence type="ECO:0000313" key="1">
    <source>
        <dbReference type="EMBL" id="KAJ7531043.1"/>
    </source>
</evidence>
<proteinExistence type="predicted"/>
<comment type="caution">
    <text evidence="1">The sequence shown here is derived from an EMBL/GenBank/DDBJ whole genome shotgun (WGS) entry which is preliminary data.</text>
</comment>
<sequence length="117" mass="12192">MASTGTSTGSPSPTGPLLILGLVLLMWIAPSYFTQEPPSVLLKAADTSESFSLAPLLLVVPVVLIIVLQLMSTSGEVVNSTLLDFSISKSTFILSGLVVLVLGLIWLQATIHSALVA</sequence>
<organism evidence="1 2">
    <name type="scientific">Diphasiastrum complanatum</name>
    <name type="common">Issler's clubmoss</name>
    <name type="synonym">Lycopodium complanatum</name>
    <dbReference type="NCBI Taxonomy" id="34168"/>
    <lineage>
        <taxon>Eukaryota</taxon>
        <taxon>Viridiplantae</taxon>
        <taxon>Streptophyta</taxon>
        <taxon>Embryophyta</taxon>
        <taxon>Tracheophyta</taxon>
        <taxon>Lycopodiopsida</taxon>
        <taxon>Lycopodiales</taxon>
        <taxon>Lycopodiaceae</taxon>
        <taxon>Lycopodioideae</taxon>
        <taxon>Diphasiastrum</taxon>
    </lineage>
</organism>
<evidence type="ECO:0000313" key="2">
    <source>
        <dbReference type="Proteomes" id="UP001162992"/>
    </source>
</evidence>
<gene>
    <name evidence="1" type="ORF">O6H91_14G030100</name>
</gene>
<protein>
    <submittedName>
        <fullName evidence="1">Uncharacterized protein</fullName>
    </submittedName>
</protein>
<keyword evidence="2" id="KW-1185">Reference proteome</keyword>